<reference evidence="1" key="1">
    <citation type="journal article" date="2022" name="Pest Manag. Sci.">
        <title>Glutamicibacter halophytocola-mediated host fitness of potato tuber moth on Solanaceae crops.</title>
        <authorList>
            <person name="Wang W."/>
            <person name="Xiao G."/>
            <person name="Du G."/>
            <person name="Chang L."/>
            <person name="Yang Y."/>
            <person name="Ye J."/>
            <person name="Chen B."/>
        </authorList>
    </citation>
    <scope>NUCLEOTIDE SEQUENCE</scope>
    <source>
        <strain evidence="1">S2</strain>
    </source>
</reference>
<accession>A0AA94XUE2</accession>
<name>A0AA94XUE2_9MICC</name>
<dbReference type="RefSeq" id="WP_257746169.1">
    <property type="nucleotide sequence ID" value="NZ_CP102487.1"/>
</dbReference>
<dbReference type="EMBL" id="CP102487">
    <property type="protein sequence ID" value="UUX60184.1"/>
    <property type="molecule type" value="Genomic_DNA"/>
</dbReference>
<protein>
    <submittedName>
        <fullName evidence="1">Uncharacterized protein</fullName>
    </submittedName>
</protein>
<evidence type="ECO:0000313" key="2">
    <source>
        <dbReference type="Proteomes" id="UP001060018"/>
    </source>
</evidence>
<dbReference type="AlphaFoldDB" id="A0AA94XUE2"/>
<evidence type="ECO:0000313" key="1">
    <source>
        <dbReference type="EMBL" id="UUX60184.1"/>
    </source>
</evidence>
<gene>
    <name evidence="1" type="ORF">NUH22_06110</name>
</gene>
<dbReference type="Proteomes" id="UP001060018">
    <property type="component" value="Chromosome"/>
</dbReference>
<proteinExistence type="predicted"/>
<organism evidence="1 2">
    <name type="scientific">Glutamicibacter halophytocola</name>
    <dbReference type="NCBI Taxonomy" id="1933880"/>
    <lineage>
        <taxon>Bacteria</taxon>
        <taxon>Bacillati</taxon>
        <taxon>Actinomycetota</taxon>
        <taxon>Actinomycetes</taxon>
        <taxon>Micrococcales</taxon>
        <taxon>Micrococcaceae</taxon>
        <taxon>Glutamicibacter</taxon>
    </lineage>
</organism>
<sequence>MRLQQPIHVDKPVQSIKLRITTTDVPLSAAVLITDIQLQPGEQATGVVPNPAEIGTTATREQYRNGVINPGLKVVALSNAGKATPITMNIRGKGPTQIGSYRFGTLNGPALADGERHTASHGYGLVPLITERQDLNLDTMVAWRAHLRLGWTERE</sequence>